<protein>
    <submittedName>
        <fullName evidence="1">Uncharacterized protein</fullName>
    </submittedName>
</protein>
<name>A0A813GZ88_POLGL</name>
<dbReference type="EMBL" id="CAJNNV010029920">
    <property type="protein sequence ID" value="CAE8630621.1"/>
    <property type="molecule type" value="Genomic_DNA"/>
</dbReference>
<proteinExistence type="predicted"/>
<gene>
    <name evidence="1" type="ORF">PGLA1383_LOCUS46880</name>
</gene>
<evidence type="ECO:0000313" key="1">
    <source>
        <dbReference type="EMBL" id="CAE8630621.1"/>
    </source>
</evidence>
<evidence type="ECO:0000313" key="2">
    <source>
        <dbReference type="Proteomes" id="UP000654075"/>
    </source>
</evidence>
<comment type="caution">
    <text evidence="1">The sequence shown here is derived from an EMBL/GenBank/DDBJ whole genome shotgun (WGS) entry which is preliminary data.</text>
</comment>
<reference evidence="1" key="1">
    <citation type="submission" date="2021-02" db="EMBL/GenBank/DDBJ databases">
        <authorList>
            <person name="Dougan E. K."/>
            <person name="Rhodes N."/>
            <person name="Thang M."/>
            <person name="Chan C."/>
        </authorList>
    </citation>
    <scope>NUCLEOTIDE SEQUENCE</scope>
</reference>
<accession>A0A813GZ88</accession>
<dbReference type="Proteomes" id="UP000654075">
    <property type="component" value="Unassembled WGS sequence"/>
</dbReference>
<sequence length="125" mass="13521">MQLLLDLKAQLPMYARVVKKATWRLCSTLILLVGLHTRSVRPVAPSADPLQRESEKPKLTPRATPSLCLSLSLAAGPVAFKALQGGSAIPVAGCTVVELRTLKRWHQKDCMAPSCGSLKSTFLTL</sequence>
<keyword evidence="2" id="KW-1185">Reference proteome</keyword>
<dbReference type="AlphaFoldDB" id="A0A813GZ88"/>
<organism evidence="1 2">
    <name type="scientific">Polarella glacialis</name>
    <name type="common">Dinoflagellate</name>
    <dbReference type="NCBI Taxonomy" id="89957"/>
    <lineage>
        <taxon>Eukaryota</taxon>
        <taxon>Sar</taxon>
        <taxon>Alveolata</taxon>
        <taxon>Dinophyceae</taxon>
        <taxon>Suessiales</taxon>
        <taxon>Suessiaceae</taxon>
        <taxon>Polarella</taxon>
    </lineage>
</organism>